<evidence type="ECO:0000259" key="9">
    <source>
        <dbReference type="PROSITE" id="PS50928"/>
    </source>
</evidence>
<evidence type="ECO:0000313" key="10">
    <source>
        <dbReference type="EMBL" id="CQR58386.1"/>
    </source>
</evidence>
<dbReference type="RefSeq" id="WP_020427127.1">
    <property type="nucleotide sequence ID" value="NZ_AGBD01000290.1"/>
</dbReference>
<sequence length="252" mass="28062">MGKIFDINAVFTSIPRLLEVLPVSLQITVISMIVGLVFALIFAVIRMKKIPVLSQLVTVFISFIRGTPIIVQLYLTYNGIPLLLKFINQQYGTDYNINAVPAMLFVLVTFAFNEAAYNSETIRAALQSVNKGQIEAAESLGMTYLQVLRRVIVPEALVVAIPPLGNALIGLLKGTSLAFVAGVIEMTAKGKIISGSNFRFFEVYLALAIIYWVMTIIIEQILRYLEKRFSIPDPVGQKVNRGGWFSWGRREI</sequence>
<dbReference type="HOGENOM" id="CLU_019602_1_4_9"/>
<evidence type="ECO:0000256" key="8">
    <source>
        <dbReference type="RuleBase" id="RU363032"/>
    </source>
</evidence>
<dbReference type="NCBIfam" id="TIGR01726">
    <property type="entry name" value="HEQRo_perm_3TM"/>
    <property type="match status" value="1"/>
</dbReference>
<dbReference type="InterPro" id="IPR010065">
    <property type="entry name" value="AA_ABC_transptr_permease_3TM"/>
</dbReference>
<feature type="domain" description="ABC transmembrane type-1" evidence="9">
    <location>
        <begin position="21"/>
        <end position="222"/>
    </location>
</feature>
<evidence type="ECO:0000256" key="3">
    <source>
        <dbReference type="ARBA" id="ARBA00022475"/>
    </source>
</evidence>
<proteinExistence type="inferred from homology"/>
<reference evidence="11" key="1">
    <citation type="submission" date="2015-03" db="EMBL/GenBank/DDBJ databases">
        <authorList>
            <person name="Wibberg D."/>
        </authorList>
    </citation>
    <scope>NUCLEOTIDE SEQUENCE [LARGE SCALE GENOMIC DNA]</scope>
</reference>
<dbReference type="InterPro" id="IPR000515">
    <property type="entry name" value="MetI-like"/>
</dbReference>
<feature type="transmembrane region" description="Helical" evidence="8">
    <location>
        <begin position="204"/>
        <end position="222"/>
    </location>
</feature>
<accession>A0A0E4CZA8</accession>
<evidence type="ECO:0000256" key="2">
    <source>
        <dbReference type="ARBA" id="ARBA00022448"/>
    </source>
</evidence>
<keyword evidence="5" id="KW-0029">Amino-acid transport</keyword>
<feature type="transmembrane region" description="Helical" evidence="8">
    <location>
        <begin position="95"/>
        <end position="113"/>
    </location>
</feature>
<dbReference type="PROSITE" id="PS50928">
    <property type="entry name" value="ABC_TM1"/>
    <property type="match status" value="1"/>
</dbReference>
<dbReference type="GO" id="GO:0022857">
    <property type="term" value="F:transmembrane transporter activity"/>
    <property type="evidence" value="ECO:0007669"/>
    <property type="project" value="InterPro"/>
</dbReference>
<keyword evidence="7 8" id="KW-0472">Membrane</keyword>
<keyword evidence="2 8" id="KW-0813">Transport</keyword>
<evidence type="ECO:0000256" key="4">
    <source>
        <dbReference type="ARBA" id="ARBA00022692"/>
    </source>
</evidence>
<dbReference type="PANTHER" id="PTHR30614">
    <property type="entry name" value="MEMBRANE COMPONENT OF AMINO ACID ABC TRANSPORTER"/>
    <property type="match status" value="1"/>
</dbReference>
<dbReference type="Gene3D" id="1.10.3720.10">
    <property type="entry name" value="MetI-like"/>
    <property type="match status" value="1"/>
</dbReference>
<dbReference type="Pfam" id="PF00528">
    <property type="entry name" value="BPD_transp_1"/>
    <property type="match status" value="1"/>
</dbReference>
<dbReference type="Proteomes" id="UP000033163">
    <property type="component" value="Chromosome I"/>
</dbReference>
<keyword evidence="4 8" id="KW-0812">Transmembrane</keyword>
<dbReference type="SUPFAM" id="SSF161098">
    <property type="entry name" value="MetI-like"/>
    <property type="match status" value="1"/>
</dbReference>
<dbReference type="PATRIC" id="fig|1073571.4.peg.6452"/>
<dbReference type="KEGG" id="pri:PRIO_6017"/>
<keyword evidence="6 8" id="KW-1133">Transmembrane helix</keyword>
<evidence type="ECO:0000313" key="11">
    <source>
        <dbReference type="Proteomes" id="UP000033163"/>
    </source>
</evidence>
<comment type="subcellular location">
    <subcellularLocation>
        <location evidence="1 8">Cell membrane</location>
        <topology evidence="1 8">Multi-pass membrane protein</topology>
    </subcellularLocation>
</comment>
<feature type="transmembrane region" description="Helical" evidence="8">
    <location>
        <begin position="23"/>
        <end position="45"/>
    </location>
</feature>
<dbReference type="GO" id="GO:0006865">
    <property type="term" value="P:amino acid transport"/>
    <property type="evidence" value="ECO:0007669"/>
    <property type="project" value="UniProtKB-KW"/>
</dbReference>
<organism evidence="10 11">
    <name type="scientific">Paenibacillus riograndensis SBR5</name>
    <dbReference type="NCBI Taxonomy" id="1073571"/>
    <lineage>
        <taxon>Bacteria</taxon>
        <taxon>Bacillati</taxon>
        <taxon>Bacillota</taxon>
        <taxon>Bacilli</taxon>
        <taxon>Bacillales</taxon>
        <taxon>Paenibacillaceae</taxon>
        <taxon>Paenibacillus</taxon>
        <taxon>Paenibacillus sonchi group</taxon>
    </lineage>
</organism>
<protein>
    <submittedName>
        <fullName evidence="10">Amino acid ABC transporter permease</fullName>
    </submittedName>
</protein>
<dbReference type="PANTHER" id="PTHR30614:SF0">
    <property type="entry name" value="L-CYSTINE TRANSPORT SYSTEM PERMEASE PROTEIN TCYL"/>
    <property type="match status" value="1"/>
</dbReference>
<gene>
    <name evidence="10" type="ORF">PRIO_6017</name>
</gene>
<dbReference type="InterPro" id="IPR043429">
    <property type="entry name" value="ArtM/GltK/GlnP/TcyL/YhdX-like"/>
</dbReference>
<dbReference type="EMBL" id="LN831776">
    <property type="protein sequence ID" value="CQR58386.1"/>
    <property type="molecule type" value="Genomic_DNA"/>
</dbReference>
<dbReference type="CDD" id="cd06261">
    <property type="entry name" value="TM_PBP2"/>
    <property type="match status" value="1"/>
</dbReference>
<evidence type="ECO:0000256" key="1">
    <source>
        <dbReference type="ARBA" id="ARBA00004651"/>
    </source>
</evidence>
<dbReference type="GO" id="GO:0043190">
    <property type="term" value="C:ATP-binding cassette (ABC) transporter complex"/>
    <property type="evidence" value="ECO:0007669"/>
    <property type="project" value="InterPro"/>
</dbReference>
<comment type="similarity">
    <text evidence="8">Belongs to the binding-protein-dependent transport system permease family.</text>
</comment>
<feature type="transmembrane region" description="Helical" evidence="8">
    <location>
        <begin position="52"/>
        <end position="75"/>
    </location>
</feature>
<evidence type="ECO:0000256" key="5">
    <source>
        <dbReference type="ARBA" id="ARBA00022970"/>
    </source>
</evidence>
<evidence type="ECO:0000256" key="6">
    <source>
        <dbReference type="ARBA" id="ARBA00022989"/>
    </source>
</evidence>
<dbReference type="AlphaFoldDB" id="A0A0E4CZA8"/>
<evidence type="ECO:0000256" key="7">
    <source>
        <dbReference type="ARBA" id="ARBA00023136"/>
    </source>
</evidence>
<dbReference type="InterPro" id="IPR035906">
    <property type="entry name" value="MetI-like_sf"/>
</dbReference>
<keyword evidence="3" id="KW-1003">Cell membrane</keyword>
<name>A0A0E4CZA8_9BACL</name>